<keyword evidence="2" id="KW-1185">Reference proteome</keyword>
<dbReference type="SUPFAM" id="SSF55961">
    <property type="entry name" value="Bet v1-like"/>
    <property type="match status" value="1"/>
</dbReference>
<organism evidence="1 2">
    <name type="scientific">Raphidocelis subcapitata</name>
    <dbReference type="NCBI Taxonomy" id="307507"/>
    <lineage>
        <taxon>Eukaryota</taxon>
        <taxon>Viridiplantae</taxon>
        <taxon>Chlorophyta</taxon>
        <taxon>core chlorophytes</taxon>
        <taxon>Chlorophyceae</taxon>
        <taxon>CS clade</taxon>
        <taxon>Sphaeropleales</taxon>
        <taxon>Selenastraceae</taxon>
        <taxon>Raphidocelis</taxon>
    </lineage>
</organism>
<dbReference type="AlphaFoldDB" id="A0A2V0P0J7"/>
<accession>A0A2V0P0J7</accession>
<dbReference type="Gene3D" id="3.30.530.20">
    <property type="match status" value="1"/>
</dbReference>
<dbReference type="InterPro" id="IPR023393">
    <property type="entry name" value="START-like_dom_sf"/>
</dbReference>
<dbReference type="CDD" id="cd07812">
    <property type="entry name" value="SRPBCC"/>
    <property type="match status" value="1"/>
</dbReference>
<dbReference type="Proteomes" id="UP000247498">
    <property type="component" value="Unassembled WGS sequence"/>
</dbReference>
<evidence type="ECO:0008006" key="3">
    <source>
        <dbReference type="Google" id="ProtNLM"/>
    </source>
</evidence>
<evidence type="ECO:0000313" key="1">
    <source>
        <dbReference type="EMBL" id="GBF92442.1"/>
    </source>
</evidence>
<proteinExistence type="predicted"/>
<gene>
    <name evidence="1" type="ORF">Rsub_04546</name>
</gene>
<name>A0A2V0P0J7_9CHLO</name>
<evidence type="ECO:0000313" key="2">
    <source>
        <dbReference type="Proteomes" id="UP000247498"/>
    </source>
</evidence>
<dbReference type="OrthoDB" id="524321at2759"/>
<protein>
    <recommendedName>
        <fullName evidence="3">Coenzyme Q-binding protein COQ10 START domain-containing protein</fullName>
    </recommendedName>
</protein>
<dbReference type="Pfam" id="PF10604">
    <property type="entry name" value="Polyketide_cyc2"/>
    <property type="match status" value="1"/>
</dbReference>
<reference evidence="1 2" key="1">
    <citation type="journal article" date="2018" name="Sci. Rep.">
        <title>Raphidocelis subcapitata (=Pseudokirchneriella subcapitata) provides an insight into genome evolution and environmental adaptations in the Sphaeropleales.</title>
        <authorList>
            <person name="Suzuki S."/>
            <person name="Yamaguchi H."/>
            <person name="Nakajima N."/>
            <person name="Kawachi M."/>
        </authorList>
    </citation>
    <scope>NUCLEOTIDE SEQUENCE [LARGE SCALE GENOMIC DNA]</scope>
    <source>
        <strain evidence="1 2">NIES-35</strain>
    </source>
</reference>
<comment type="caution">
    <text evidence="1">The sequence shown here is derived from an EMBL/GenBank/DDBJ whole genome shotgun (WGS) entry which is preliminary data.</text>
</comment>
<sequence length="232" mass="25562">MVQVVGKRGACGEFGALGVVELRGVGAHDVWSFVADVEQQPTWNNGVKHSRVVERRGNCKSVHQVLSWNFLALRGDMHLKLDQMEDPAALTINTELTSGTMMRAFRSRVGVRETAPGVCELEMEMFMQPAIFVPFGIRHMVGGQVRRQLRGVLSNLQTRFEARAAARAARGGGGARAGGEEETRQWGAGLALPLWGWQPQWPAAAQQQQLRLQQRLQAQAPWWTAVDIVAAA</sequence>
<dbReference type="EMBL" id="BDRX01000032">
    <property type="protein sequence ID" value="GBF92442.1"/>
    <property type="molecule type" value="Genomic_DNA"/>
</dbReference>
<dbReference type="InParanoid" id="A0A2V0P0J7"/>
<dbReference type="InterPro" id="IPR019587">
    <property type="entry name" value="Polyketide_cyclase/dehydratase"/>
</dbReference>